<keyword evidence="3" id="KW-0547">Nucleotide-binding</keyword>
<keyword evidence="2 9" id="KW-0808">Transferase</keyword>
<keyword evidence="6" id="KW-0175">Coiled coil</keyword>
<dbReference type="SUPFAM" id="SSF56112">
    <property type="entry name" value="Protein kinase-like (PK-like)"/>
    <property type="match status" value="1"/>
</dbReference>
<dbReference type="AlphaFoldDB" id="A0AAN6JT40"/>
<dbReference type="GO" id="GO:0000407">
    <property type="term" value="C:phagophore assembly site"/>
    <property type="evidence" value="ECO:0007669"/>
    <property type="project" value="TreeGrafter"/>
</dbReference>
<accession>A0AAN6JT40</accession>
<dbReference type="Pfam" id="PF00069">
    <property type="entry name" value="Pkinase"/>
    <property type="match status" value="1"/>
</dbReference>
<feature type="coiled-coil region" evidence="6">
    <location>
        <begin position="188"/>
        <end position="298"/>
    </location>
</feature>
<keyword evidence="5" id="KW-0067">ATP-binding</keyword>
<evidence type="ECO:0000256" key="6">
    <source>
        <dbReference type="SAM" id="Coils"/>
    </source>
</evidence>
<organism evidence="9 10">
    <name type="scientific">Tilletia horrida</name>
    <dbReference type="NCBI Taxonomy" id="155126"/>
    <lineage>
        <taxon>Eukaryota</taxon>
        <taxon>Fungi</taxon>
        <taxon>Dikarya</taxon>
        <taxon>Basidiomycota</taxon>
        <taxon>Ustilaginomycotina</taxon>
        <taxon>Exobasidiomycetes</taxon>
        <taxon>Tilletiales</taxon>
        <taxon>Tilletiaceae</taxon>
        <taxon>Tilletia</taxon>
    </lineage>
</organism>
<dbReference type="GO" id="GO:0016020">
    <property type="term" value="C:membrane"/>
    <property type="evidence" value="ECO:0007669"/>
    <property type="project" value="TreeGrafter"/>
</dbReference>
<dbReference type="GO" id="GO:0000045">
    <property type="term" value="P:autophagosome assembly"/>
    <property type="evidence" value="ECO:0007669"/>
    <property type="project" value="TreeGrafter"/>
</dbReference>
<evidence type="ECO:0000256" key="1">
    <source>
        <dbReference type="ARBA" id="ARBA00012513"/>
    </source>
</evidence>
<dbReference type="InterPro" id="IPR011009">
    <property type="entry name" value="Kinase-like_dom_sf"/>
</dbReference>
<dbReference type="GO" id="GO:0005524">
    <property type="term" value="F:ATP binding"/>
    <property type="evidence" value="ECO:0007669"/>
    <property type="project" value="UniProtKB-KW"/>
</dbReference>
<keyword evidence="10" id="KW-1185">Reference proteome</keyword>
<feature type="region of interest" description="Disordered" evidence="7">
    <location>
        <begin position="312"/>
        <end position="431"/>
    </location>
</feature>
<dbReference type="InterPro" id="IPR000719">
    <property type="entry name" value="Prot_kinase_dom"/>
</dbReference>
<evidence type="ECO:0000259" key="8">
    <source>
        <dbReference type="PROSITE" id="PS50011"/>
    </source>
</evidence>
<protein>
    <recommendedName>
        <fullName evidence="1">non-specific serine/threonine protein kinase</fullName>
        <ecNumber evidence="1">2.7.11.1</ecNumber>
    </recommendedName>
</protein>
<dbReference type="GO" id="GO:0005829">
    <property type="term" value="C:cytosol"/>
    <property type="evidence" value="ECO:0007669"/>
    <property type="project" value="TreeGrafter"/>
</dbReference>
<feature type="compositionally biased region" description="Pro residues" evidence="7">
    <location>
        <begin position="352"/>
        <end position="370"/>
    </location>
</feature>
<sequence length="1000" mass="109879">MPPPIDRQLLRDTHPHDNFPSDKVAAVQRQGRRLFWPDHRLDLLVFSQHLPSGPNGPISAAIRQAGRLRTTASTTFDSRGAGPYGPVGEALFSVLAYQRARELGFSDEQIEPLYPRIIAEVAARALQFDLNIDLSEAQEQVRDGAAYGRLVLPWTPARLKQFGTLLQQVFPPPTLGECCGCAELRHKHDSLLADLEQRNLELQSADEERNHLLDQIKRDEKKLCILTEQSASDLREAADELLSAREEHRQEKEAIIDQHRREREEHDQAIAAVIERHRREHETLVAEHRIKLQTMEDELGQERLRAAWLGSPASSVAPSPAAPPPTEAPPAQGLPVASTSATNHPCKASLPPQSPPGQPSHPTPEPPNQPLPSADPQAPALRTQTEDPSPPLVPPVAQEEQQRAAPTKPARSSFDTPSEDLRDPYGFHAAANNRGNTVTLNISSDSSAADDMDVDMQVGAPLAAIPQTAANPQATMSVGLPNAAVTAPKPATTEPTSKTAAPEPIRSDDRHAPGSLDASAPVTAAVPVPPRIDLPHPPGSPIASAPAAMELDAPSPSQPGIRNADGEPPCLSFEERYEAAQWLATQWRARATELAERLRQYDWFEEEGEPWFASIRKFDDDDPSYHPSPIVAPRTRPAPLTGNGHVHHDVFSLKEHGTPKSQIYHWMRGPGRYFNFDKIGSGTQGSVYRADDHLRPTPVAVKAYTTRRGFTFPESVWRELGALARVRHPNVVEILDVMLTQHNGHPHILMVMDYCATDLQQVLSAYEGRSLLRPRVMATIARQVALGLEAIHQADLAHFDLKPANILIMPGDRVRIGDLGLAEDLRQPAPQDRTIPVASLHYRAPEVLLRSMDLTSAVDVWSFGTVLTQMLNPIGKAVWYTNNPQEMMAMIASDLGCCDRELWPGSDDLPGALPNDVMAYNFTPFPCPRRFPYLPAADGLSGRLKRLRAHTYHALIDLAIRALVLNPVQRPTMATLLADASLAGEDEGKGMPDFPTAHSF</sequence>
<dbReference type="GO" id="GO:0004674">
    <property type="term" value="F:protein serine/threonine kinase activity"/>
    <property type="evidence" value="ECO:0007669"/>
    <property type="project" value="UniProtKB-EC"/>
</dbReference>
<evidence type="ECO:0000256" key="3">
    <source>
        <dbReference type="ARBA" id="ARBA00022741"/>
    </source>
</evidence>
<name>A0AAN6JT40_9BASI</name>
<dbReference type="GO" id="GO:0005776">
    <property type="term" value="C:autophagosome"/>
    <property type="evidence" value="ECO:0007669"/>
    <property type="project" value="TreeGrafter"/>
</dbReference>
<gene>
    <name evidence="9" type="primary">CDK5</name>
    <name evidence="9" type="ORF">OC842_001506</name>
</gene>
<feature type="region of interest" description="Disordered" evidence="7">
    <location>
        <begin position="1"/>
        <end position="21"/>
    </location>
</feature>
<evidence type="ECO:0000256" key="7">
    <source>
        <dbReference type="SAM" id="MobiDB-lite"/>
    </source>
</evidence>
<dbReference type="InterPro" id="IPR008271">
    <property type="entry name" value="Ser/Thr_kinase_AS"/>
</dbReference>
<dbReference type="SMART" id="SM00220">
    <property type="entry name" value="S_TKc"/>
    <property type="match status" value="1"/>
</dbReference>
<feature type="region of interest" description="Disordered" evidence="7">
    <location>
        <begin position="486"/>
        <end position="521"/>
    </location>
</feature>
<evidence type="ECO:0000313" key="9">
    <source>
        <dbReference type="EMBL" id="KAK0537815.1"/>
    </source>
</evidence>
<feature type="compositionally biased region" description="Basic and acidic residues" evidence="7">
    <location>
        <begin position="8"/>
        <end position="20"/>
    </location>
</feature>
<dbReference type="EC" id="2.7.11.1" evidence="1"/>
<dbReference type="GO" id="GO:0010506">
    <property type="term" value="P:regulation of autophagy"/>
    <property type="evidence" value="ECO:0007669"/>
    <property type="project" value="InterPro"/>
</dbReference>
<dbReference type="PROSITE" id="PS50011">
    <property type="entry name" value="PROTEIN_KINASE_DOM"/>
    <property type="match status" value="1"/>
</dbReference>
<evidence type="ECO:0000256" key="2">
    <source>
        <dbReference type="ARBA" id="ARBA00022679"/>
    </source>
</evidence>
<dbReference type="PANTHER" id="PTHR24348">
    <property type="entry name" value="SERINE/THREONINE-PROTEIN KINASE UNC-51-RELATED"/>
    <property type="match status" value="1"/>
</dbReference>
<feature type="region of interest" description="Disordered" evidence="7">
    <location>
        <begin position="533"/>
        <end position="567"/>
    </location>
</feature>
<proteinExistence type="predicted"/>
<keyword evidence="4 9" id="KW-0418">Kinase</keyword>
<dbReference type="EMBL" id="JAPDMQ010000054">
    <property type="protein sequence ID" value="KAK0537815.1"/>
    <property type="molecule type" value="Genomic_DNA"/>
</dbReference>
<comment type="caution">
    <text evidence="9">The sequence shown here is derived from an EMBL/GenBank/DDBJ whole genome shotgun (WGS) entry which is preliminary data.</text>
</comment>
<dbReference type="Gene3D" id="3.30.200.20">
    <property type="entry name" value="Phosphorylase Kinase, domain 1"/>
    <property type="match status" value="1"/>
</dbReference>
<evidence type="ECO:0000256" key="4">
    <source>
        <dbReference type="ARBA" id="ARBA00022777"/>
    </source>
</evidence>
<reference evidence="9" key="1">
    <citation type="journal article" date="2023" name="PhytoFront">
        <title>Draft Genome Resources of Seven Strains of Tilletia horrida, Causal Agent of Kernel Smut of Rice.</title>
        <authorList>
            <person name="Khanal S."/>
            <person name="Antony Babu S."/>
            <person name="Zhou X.G."/>
        </authorList>
    </citation>
    <scope>NUCLEOTIDE SEQUENCE</scope>
    <source>
        <strain evidence="9">TX3</strain>
    </source>
</reference>
<dbReference type="InterPro" id="IPR045269">
    <property type="entry name" value="Atg1-like"/>
</dbReference>
<dbReference type="PROSITE" id="PS00108">
    <property type="entry name" value="PROTEIN_KINASE_ST"/>
    <property type="match status" value="1"/>
</dbReference>
<dbReference type="Gene3D" id="1.10.510.10">
    <property type="entry name" value="Transferase(Phosphotransferase) domain 1"/>
    <property type="match status" value="1"/>
</dbReference>
<dbReference type="PANTHER" id="PTHR24348:SF22">
    <property type="entry name" value="NON-SPECIFIC SERINE_THREONINE PROTEIN KINASE"/>
    <property type="match status" value="1"/>
</dbReference>
<evidence type="ECO:0000313" key="10">
    <source>
        <dbReference type="Proteomes" id="UP001176521"/>
    </source>
</evidence>
<evidence type="ECO:0000256" key="5">
    <source>
        <dbReference type="ARBA" id="ARBA00022840"/>
    </source>
</evidence>
<feature type="domain" description="Protein kinase" evidence="8">
    <location>
        <begin position="673"/>
        <end position="982"/>
    </location>
</feature>
<dbReference type="Proteomes" id="UP001176521">
    <property type="component" value="Unassembled WGS sequence"/>
</dbReference>